<dbReference type="EMBL" id="BFAG01000021">
    <property type="protein sequence ID" value="GBF08017.1"/>
    <property type="molecule type" value="Genomic_DNA"/>
</dbReference>
<dbReference type="SUPFAM" id="SSF53756">
    <property type="entry name" value="UDP-Glycosyltransferase/glycogen phosphorylase"/>
    <property type="match status" value="1"/>
</dbReference>
<dbReference type="AlphaFoldDB" id="A0A2I9DXQ8"/>
<proteinExistence type="predicted"/>
<evidence type="ECO:0000313" key="1">
    <source>
        <dbReference type="EMBL" id="GBF08017.1"/>
    </source>
</evidence>
<dbReference type="Proteomes" id="UP000236569">
    <property type="component" value="Unassembled WGS sequence"/>
</dbReference>
<keyword evidence="2" id="KW-1185">Reference proteome</keyword>
<name>A0A2I9DXQ8_9DEIO</name>
<dbReference type="Gene3D" id="3.40.50.2000">
    <property type="entry name" value="Glycogen Phosphorylase B"/>
    <property type="match status" value="1"/>
</dbReference>
<reference evidence="2" key="1">
    <citation type="submission" date="2018-01" db="EMBL/GenBank/DDBJ databases">
        <title>Draft Genome Sequence of the Radioresistant Bacterium Deinococcus aerius TR0125, Isolated from the Higher Atmosphere above Japan.</title>
        <authorList>
            <person name="Satoh K."/>
            <person name="Arai H."/>
            <person name="Sanzen T."/>
            <person name="Kawaguchi Y."/>
            <person name="Hayashi H."/>
            <person name="Yokobori S."/>
            <person name="Yamagishi A."/>
            <person name="Oono Y."/>
            <person name="Narumi I."/>
        </authorList>
    </citation>
    <scope>NUCLEOTIDE SEQUENCE [LARGE SCALE GENOMIC DNA]</scope>
    <source>
        <strain evidence="2">TR0125</strain>
    </source>
</reference>
<dbReference type="GO" id="GO:0016740">
    <property type="term" value="F:transferase activity"/>
    <property type="evidence" value="ECO:0007669"/>
    <property type="project" value="UniProtKB-KW"/>
</dbReference>
<evidence type="ECO:0000313" key="2">
    <source>
        <dbReference type="Proteomes" id="UP000236569"/>
    </source>
</evidence>
<keyword evidence="1" id="KW-0808">Transferase</keyword>
<sequence length="131" mass="13585">MLLACTGSLATLRPALEDCRAAWPDAGLTLLVPAGERENVPTWAADLLAPETPWTPDLIARLSGFDAAVILTAPGDSPHGLGYLCALAGIPLRAGVSGEFGGQALTDWVKPRGSHPAADLLAHLLSPLERS</sequence>
<organism evidence="1 2">
    <name type="scientific">Deinococcus aerius</name>
    <dbReference type="NCBI Taxonomy" id="200253"/>
    <lineage>
        <taxon>Bacteria</taxon>
        <taxon>Thermotogati</taxon>
        <taxon>Deinococcota</taxon>
        <taxon>Deinococci</taxon>
        <taxon>Deinococcales</taxon>
        <taxon>Deinococcaceae</taxon>
        <taxon>Deinococcus</taxon>
    </lineage>
</organism>
<accession>A0A2I9DXQ8</accession>
<comment type="caution">
    <text evidence="1">The sequence shown here is derived from an EMBL/GenBank/DDBJ whole genome shotgun (WGS) entry which is preliminary data.</text>
</comment>
<protein>
    <submittedName>
        <fullName evidence="1">Glycosyl transferase family 9</fullName>
    </submittedName>
</protein>
<gene>
    <name evidence="1" type="ORF">DAERI_210013</name>
</gene>